<dbReference type="PANTHER" id="PTHR43792:SF8">
    <property type="entry name" value="[RIBOSOMAL PROTEIN US5]-ALANINE N-ACETYLTRANSFERASE"/>
    <property type="match status" value="1"/>
</dbReference>
<dbReference type="InterPro" id="IPR016181">
    <property type="entry name" value="Acyl_CoA_acyltransferase"/>
</dbReference>
<evidence type="ECO:0000256" key="2">
    <source>
        <dbReference type="ARBA" id="ARBA00023315"/>
    </source>
</evidence>
<gene>
    <name evidence="5" type="ORF">GQF01_06575</name>
</gene>
<sequence>MQLVCKTERMSLVRLDPTSAQLVLDYVNRNRAFLKEWETERNELYYTKSYQADLLESEVKLIEDGLLQKVWMLYEDRIIGSISLSNIVRGAFQSCHLGYRMDGSLVNRGFMTEGVQAMIDYAFEVMGLHRIEANIMPRNTASLKVVEKLGFYDEGLAVKYLKIHGVWEDHIHMVLRNTAME</sequence>
<dbReference type="GO" id="GO:0008999">
    <property type="term" value="F:protein-N-terminal-alanine acetyltransferase activity"/>
    <property type="evidence" value="ECO:0007669"/>
    <property type="project" value="TreeGrafter"/>
</dbReference>
<evidence type="ECO:0000313" key="6">
    <source>
        <dbReference type="Proteomes" id="UP000481087"/>
    </source>
</evidence>
<reference evidence="5 6" key="1">
    <citation type="submission" date="2019-12" db="EMBL/GenBank/DDBJ databases">
        <title>Paenibacillus sp. nov. sp. isolated from soil.</title>
        <authorList>
            <person name="Kim J."/>
            <person name="Jeong S.E."/>
            <person name="Jung H.S."/>
            <person name="Jeon C.O."/>
        </authorList>
    </citation>
    <scope>NUCLEOTIDE SEQUENCE [LARGE SCALE GENOMIC DNA]</scope>
    <source>
        <strain evidence="5 6">5J-6</strain>
    </source>
</reference>
<name>A0A6L8UX79_9BACL</name>
<comment type="similarity">
    <text evidence="3">Belongs to the acetyltransferase family. RimJ subfamily.</text>
</comment>
<feature type="domain" description="N-acetyltransferase" evidence="4">
    <location>
        <begin position="22"/>
        <end position="178"/>
    </location>
</feature>
<protein>
    <submittedName>
        <fullName evidence="5">GNAT family N-acetyltransferase</fullName>
    </submittedName>
</protein>
<keyword evidence="1 5" id="KW-0808">Transferase</keyword>
<dbReference type="Gene3D" id="3.40.630.30">
    <property type="match status" value="1"/>
</dbReference>
<accession>A0A6L8UX79</accession>
<dbReference type="PANTHER" id="PTHR43792">
    <property type="entry name" value="GNAT FAMILY, PUTATIVE (AFU_ORTHOLOGUE AFUA_3G00765)-RELATED-RELATED"/>
    <property type="match status" value="1"/>
</dbReference>
<proteinExistence type="inferred from homology"/>
<dbReference type="GO" id="GO:0005737">
    <property type="term" value="C:cytoplasm"/>
    <property type="evidence" value="ECO:0007669"/>
    <property type="project" value="TreeGrafter"/>
</dbReference>
<dbReference type="EMBL" id="WTUZ01000010">
    <property type="protein sequence ID" value="MZQ81796.1"/>
    <property type="molecule type" value="Genomic_DNA"/>
</dbReference>
<keyword evidence="2" id="KW-0012">Acyltransferase</keyword>
<keyword evidence="6" id="KW-1185">Reference proteome</keyword>
<dbReference type="SUPFAM" id="SSF55729">
    <property type="entry name" value="Acyl-CoA N-acyltransferases (Nat)"/>
    <property type="match status" value="1"/>
</dbReference>
<evidence type="ECO:0000256" key="1">
    <source>
        <dbReference type="ARBA" id="ARBA00022679"/>
    </source>
</evidence>
<dbReference type="Pfam" id="PF13302">
    <property type="entry name" value="Acetyltransf_3"/>
    <property type="match status" value="1"/>
</dbReference>
<dbReference type="AlphaFoldDB" id="A0A6L8UX79"/>
<comment type="caution">
    <text evidence="5">The sequence shown here is derived from an EMBL/GenBank/DDBJ whole genome shotgun (WGS) entry which is preliminary data.</text>
</comment>
<dbReference type="InterPro" id="IPR051531">
    <property type="entry name" value="N-acetyltransferase"/>
</dbReference>
<dbReference type="PROSITE" id="PS51186">
    <property type="entry name" value="GNAT"/>
    <property type="match status" value="1"/>
</dbReference>
<evidence type="ECO:0000259" key="4">
    <source>
        <dbReference type="PROSITE" id="PS51186"/>
    </source>
</evidence>
<dbReference type="InterPro" id="IPR000182">
    <property type="entry name" value="GNAT_dom"/>
</dbReference>
<evidence type="ECO:0000256" key="3">
    <source>
        <dbReference type="ARBA" id="ARBA00038502"/>
    </source>
</evidence>
<evidence type="ECO:0000313" key="5">
    <source>
        <dbReference type="EMBL" id="MZQ81796.1"/>
    </source>
</evidence>
<dbReference type="RefSeq" id="WP_161406016.1">
    <property type="nucleotide sequence ID" value="NZ_WTUZ01000010.1"/>
</dbReference>
<dbReference type="Proteomes" id="UP000481087">
    <property type="component" value="Unassembled WGS sequence"/>
</dbReference>
<organism evidence="5 6">
    <name type="scientific">Paenibacillus silvestris</name>
    <dbReference type="NCBI Taxonomy" id="2606219"/>
    <lineage>
        <taxon>Bacteria</taxon>
        <taxon>Bacillati</taxon>
        <taxon>Bacillota</taxon>
        <taxon>Bacilli</taxon>
        <taxon>Bacillales</taxon>
        <taxon>Paenibacillaceae</taxon>
        <taxon>Paenibacillus</taxon>
    </lineage>
</organism>